<evidence type="ECO:0000313" key="3">
    <source>
        <dbReference type="EMBL" id="KAJ4394035.1"/>
    </source>
</evidence>
<dbReference type="Gene3D" id="2.40.128.580">
    <property type="entry name" value="GXWXG domain"/>
    <property type="match status" value="1"/>
</dbReference>
<keyword evidence="4" id="KW-1185">Reference proteome</keyword>
<feature type="domain" description="GXWXG" evidence="1">
    <location>
        <begin position="38"/>
        <end position="95"/>
    </location>
</feature>
<evidence type="ECO:0000259" key="2">
    <source>
        <dbReference type="Pfam" id="PF14232"/>
    </source>
</evidence>
<protein>
    <recommendedName>
        <fullName evidence="5">GXWXG protein</fullName>
    </recommendedName>
</protein>
<organism evidence="3 4">
    <name type="scientific">Gnomoniopsis smithogilvyi</name>
    <dbReference type="NCBI Taxonomy" id="1191159"/>
    <lineage>
        <taxon>Eukaryota</taxon>
        <taxon>Fungi</taxon>
        <taxon>Dikarya</taxon>
        <taxon>Ascomycota</taxon>
        <taxon>Pezizomycotina</taxon>
        <taxon>Sordariomycetes</taxon>
        <taxon>Sordariomycetidae</taxon>
        <taxon>Diaporthales</taxon>
        <taxon>Gnomoniaceae</taxon>
        <taxon>Gnomoniopsis</taxon>
    </lineage>
</organism>
<feature type="domain" description="DUF4334" evidence="2">
    <location>
        <begin position="104"/>
        <end position="161"/>
    </location>
</feature>
<dbReference type="AlphaFoldDB" id="A0A9W8YWA7"/>
<dbReference type="InterPro" id="IPR025951">
    <property type="entry name" value="GXWXG_dom"/>
</dbReference>
<dbReference type="EMBL" id="JAPEVB010000002">
    <property type="protein sequence ID" value="KAJ4394035.1"/>
    <property type="molecule type" value="Genomic_DNA"/>
</dbReference>
<name>A0A9W8YWA7_9PEZI</name>
<dbReference type="OrthoDB" id="2213372at2759"/>
<reference evidence="3" key="1">
    <citation type="submission" date="2022-10" db="EMBL/GenBank/DDBJ databases">
        <title>Tapping the CABI collections for fungal endophytes: first genome assemblies for Collariella, Neodidymelliopsis, Ascochyta clinopodiicola, Didymella pomorum, Didymosphaeria variabile, Neocosmospora piperis and Neocucurbitaria cava.</title>
        <authorList>
            <person name="Hill R."/>
        </authorList>
    </citation>
    <scope>NUCLEOTIDE SEQUENCE</scope>
    <source>
        <strain evidence="3">IMI 355082</strain>
    </source>
</reference>
<sequence length="164" mass="18744">MAKTSLVINANNMSRPEQQFNDLVKTEGHIDEAVVASVYDQLKPVEPQQLIGKWVGGSFDTGHPTHETLKDFKWAGKDYRSIDDVDPIMIYTDDGERKWLESYGHARLRKVEFRGVVTTAMVYDNFPILDPFRYVSEDVVMGAMDSKLEPNAGTYFFYLTRIKA</sequence>
<evidence type="ECO:0000313" key="4">
    <source>
        <dbReference type="Proteomes" id="UP001140453"/>
    </source>
</evidence>
<dbReference type="Pfam" id="PF14232">
    <property type="entry name" value="DUF4334"/>
    <property type="match status" value="1"/>
</dbReference>
<comment type="caution">
    <text evidence="3">The sequence shown here is derived from an EMBL/GenBank/DDBJ whole genome shotgun (WGS) entry which is preliminary data.</text>
</comment>
<evidence type="ECO:0008006" key="5">
    <source>
        <dbReference type="Google" id="ProtNLM"/>
    </source>
</evidence>
<gene>
    <name evidence="3" type="ORF">N0V93_003252</name>
</gene>
<evidence type="ECO:0000259" key="1">
    <source>
        <dbReference type="Pfam" id="PF14231"/>
    </source>
</evidence>
<dbReference type="Proteomes" id="UP001140453">
    <property type="component" value="Unassembled WGS sequence"/>
</dbReference>
<dbReference type="Pfam" id="PF14231">
    <property type="entry name" value="GXWXG"/>
    <property type="match status" value="1"/>
</dbReference>
<proteinExistence type="predicted"/>
<accession>A0A9W8YWA7</accession>
<dbReference type="InterPro" id="IPR025568">
    <property type="entry name" value="DUF4334"/>
</dbReference>